<dbReference type="PANTHER" id="PTHR15104:SF0">
    <property type="entry name" value="DIHYDROPTERIDINE REDUCTASE"/>
    <property type="match status" value="1"/>
</dbReference>
<evidence type="ECO:0000256" key="3">
    <source>
        <dbReference type="ARBA" id="ARBA00022857"/>
    </source>
</evidence>
<accession>A0A1I7X571</accession>
<evidence type="ECO:0000256" key="6">
    <source>
        <dbReference type="ARBA" id="ARBA00037099"/>
    </source>
</evidence>
<protein>
    <recommendedName>
        <fullName evidence="8">Dihydropteridine reductase</fullName>
        <ecNumber evidence="7">1.5.1.34</ecNumber>
    </recommendedName>
    <alternativeName>
        <fullName evidence="10">HDHPR</fullName>
    </alternativeName>
    <alternativeName>
        <fullName evidence="9">Quinoid dihydropteridine reductase</fullName>
    </alternativeName>
</protein>
<evidence type="ECO:0000256" key="2">
    <source>
        <dbReference type="ARBA" id="ARBA00011738"/>
    </source>
</evidence>
<evidence type="ECO:0000256" key="4">
    <source>
        <dbReference type="ARBA" id="ARBA00023002"/>
    </source>
</evidence>
<dbReference type="InterPro" id="IPR020904">
    <property type="entry name" value="Sc_DH/Rdtase_CS"/>
</dbReference>
<evidence type="ECO:0000256" key="11">
    <source>
        <dbReference type="ARBA" id="ARBA00047429"/>
    </source>
</evidence>
<reference evidence="14" key="1">
    <citation type="submission" date="2016-11" db="UniProtKB">
        <authorList>
            <consortium name="WormBaseParasite"/>
        </authorList>
    </citation>
    <scope>IDENTIFICATION</scope>
</reference>
<evidence type="ECO:0000256" key="1">
    <source>
        <dbReference type="ARBA" id="ARBA00006484"/>
    </source>
</evidence>
<dbReference type="WBParaSite" id="Hba_12704">
    <property type="protein sequence ID" value="Hba_12704"/>
    <property type="gene ID" value="Hba_12704"/>
</dbReference>
<dbReference type="Gene3D" id="3.40.50.720">
    <property type="entry name" value="NAD(P)-binding Rossmann-like Domain"/>
    <property type="match status" value="1"/>
</dbReference>
<dbReference type="GO" id="GO:0070404">
    <property type="term" value="F:NADH binding"/>
    <property type="evidence" value="ECO:0007669"/>
    <property type="project" value="TreeGrafter"/>
</dbReference>
<evidence type="ECO:0000256" key="7">
    <source>
        <dbReference type="ARBA" id="ARBA00039153"/>
    </source>
</evidence>
<comment type="catalytic activity">
    <reaction evidence="11">
        <text>5,6,7,8-tetrahydropteridine + NADP(+) = 6,7-dihydropteridine + NADPH + H(+)</text>
        <dbReference type="Rhea" id="RHEA:17865"/>
        <dbReference type="ChEBI" id="CHEBI:15378"/>
        <dbReference type="ChEBI" id="CHEBI:28889"/>
        <dbReference type="ChEBI" id="CHEBI:30156"/>
        <dbReference type="ChEBI" id="CHEBI:57783"/>
        <dbReference type="ChEBI" id="CHEBI:58349"/>
        <dbReference type="EC" id="1.5.1.34"/>
    </reaction>
    <physiologicalReaction direction="right-to-left" evidence="11">
        <dbReference type="Rhea" id="RHEA:17867"/>
    </physiologicalReaction>
</comment>
<dbReference type="PANTHER" id="PTHR15104">
    <property type="entry name" value="DIHYDROPTERIDINE REDUCTASE"/>
    <property type="match status" value="1"/>
</dbReference>
<proteinExistence type="inferred from homology"/>
<sequence>MSAGKIIVYGGKGALGSTIIEHFKANNFWTLSIDLVANDTANACVQVDGSASWTVQEHTILSGVAAVLDSPVDGIFCVADLMWKQSVWSSTIAAKIATKHLKPGGLLQLTGAAAASEGTPGMIGYGMAKAAVHQLTSSLASEGSGLPEQCTVLTILPITLDTPMNRKWMPKFLSFIFFLSHNLIKLLNNQKLIAYFSYS</sequence>
<keyword evidence="13" id="KW-1185">Reference proteome</keyword>
<name>A0A1I7X571_HETBA</name>
<dbReference type="GO" id="GO:0006559">
    <property type="term" value="P:L-phenylalanine catabolic process"/>
    <property type="evidence" value="ECO:0007669"/>
    <property type="project" value="TreeGrafter"/>
</dbReference>
<dbReference type="PROSITE" id="PS00061">
    <property type="entry name" value="ADH_SHORT"/>
    <property type="match status" value="1"/>
</dbReference>
<organism evidence="13 14">
    <name type="scientific">Heterorhabditis bacteriophora</name>
    <name type="common">Entomopathogenic nematode worm</name>
    <dbReference type="NCBI Taxonomy" id="37862"/>
    <lineage>
        <taxon>Eukaryota</taxon>
        <taxon>Metazoa</taxon>
        <taxon>Ecdysozoa</taxon>
        <taxon>Nematoda</taxon>
        <taxon>Chromadorea</taxon>
        <taxon>Rhabditida</taxon>
        <taxon>Rhabditina</taxon>
        <taxon>Rhabditomorpha</taxon>
        <taxon>Strongyloidea</taxon>
        <taxon>Heterorhabditidae</taxon>
        <taxon>Heterorhabditis</taxon>
    </lineage>
</organism>
<dbReference type="EC" id="1.5.1.34" evidence="7"/>
<evidence type="ECO:0000256" key="10">
    <source>
        <dbReference type="ARBA" id="ARBA00042518"/>
    </source>
</evidence>
<dbReference type="GO" id="GO:0006729">
    <property type="term" value="P:tetrahydrobiopterin biosynthetic process"/>
    <property type="evidence" value="ECO:0007669"/>
    <property type="project" value="UniProtKB-KW"/>
</dbReference>
<dbReference type="GO" id="GO:0004155">
    <property type="term" value="F:6,7-dihydropteridine reductase activity"/>
    <property type="evidence" value="ECO:0007669"/>
    <property type="project" value="UniProtKB-EC"/>
</dbReference>
<evidence type="ECO:0000256" key="9">
    <source>
        <dbReference type="ARBA" id="ARBA00041348"/>
    </source>
</evidence>
<comment type="catalytic activity">
    <reaction evidence="12">
        <text>5,6,7,8-tetrahydropteridine + NAD(+) = 6,7-dihydropteridine + NADH + H(+)</text>
        <dbReference type="Rhea" id="RHEA:17869"/>
        <dbReference type="ChEBI" id="CHEBI:15378"/>
        <dbReference type="ChEBI" id="CHEBI:28889"/>
        <dbReference type="ChEBI" id="CHEBI:30156"/>
        <dbReference type="ChEBI" id="CHEBI:57540"/>
        <dbReference type="ChEBI" id="CHEBI:57945"/>
        <dbReference type="EC" id="1.5.1.34"/>
    </reaction>
    <physiologicalReaction direction="right-to-left" evidence="12">
        <dbReference type="Rhea" id="RHEA:17871"/>
    </physiologicalReaction>
</comment>
<comment type="subunit">
    <text evidence="2">Homodimer.</text>
</comment>
<keyword evidence="5" id="KW-0783">Tetrahydrobiopterin biosynthesis</keyword>
<comment type="similarity">
    <text evidence="1">Belongs to the short-chain dehydrogenases/reductases (SDR) family.</text>
</comment>
<dbReference type="AlphaFoldDB" id="A0A1I7X571"/>
<dbReference type="SUPFAM" id="SSF51735">
    <property type="entry name" value="NAD(P)-binding Rossmann-fold domains"/>
    <property type="match status" value="1"/>
</dbReference>
<dbReference type="GO" id="GO:0005737">
    <property type="term" value="C:cytoplasm"/>
    <property type="evidence" value="ECO:0007669"/>
    <property type="project" value="TreeGrafter"/>
</dbReference>
<dbReference type="Proteomes" id="UP000095283">
    <property type="component" value="Unplaced"/>
</dbReference>
<keyword evidence="3" id="KW-0521">NADP</keyword>
<evidence type="ECO:0000313" key="14">
    <source>
        <dbReference type="WBParaSite" id="Hba_12704"/>
    </source>
</evidence>
<dbReference type="InterPro" id="IPR002347">
    <property type="entry name" value="SDR_fam"/>
</dbReference>
<dbReference type="Pfam" id="PF13561">
    <property type="entry name" value="adh_short_C2"/>
    <property type="match status" value="1"/>
</dbReference>
<keyword evidence="4" id="KW-0560">Oxidoreductase</keyword>
<evidence type="ECO:0000256" key="12">
    <source>
        <dbReference type="ARBA" id="ARBA00047536"/>
    </source>
</evidence>
<evidence type="ECO:0000313" key="13">
    <source>
        <dbReference type="Proteomes" id="UP000095283"/>
    </source>
</evidence>
<evidence type="ECO:0000256" key="8">
    <source>
        <dbReference type="ARBA" id="ARBA00039520"/>
    </source>
</evidence>
<evidence type="ECO:0000256" key="5">
    <source>
        <dbReference type="ARBA" id="ARBA00023007"/>
    </source>
</evidence>
<dbReference type="GO" id="GO:0070402">
    <property type="term" value="F:NADPH binding"/>
    <property type="evidence" value="ECO:0007669"/>
    <property type="project" value="TreeGrafter"/>
</dbReference>
<comment type="function">
    <text evidence="6">Catalyzes the conversion of quinonoid dihydrobiopterin into tetrahydrobiopterin.</text>
</comment>
<dbReference type="InterPro" id="IPR036291">
    <property type="entry name" value="NAD(P)-bd_dom_sf"/>
</dbReference>